<keyword evidence="4" id="KW-1185">Reference proteome</keyword>
<proteinExistence type="predicted"/>
<dbReference type="SMART" id="SM01051">
    <property type="entry name" value="CAMSAP_CKK"/>
    <property type="match status" value="1"/>
</dbReference>
<evidence type="ECO:0000313" key="3">
    <source>
        <dbReference type="EMBL" id="CAI2383246.1"/>
    </source>
</evidence>
<accession>A0AAD1Y182</accession>
<feature type="region of interest" description="Disordered" evidence="1">
    <location>
        <begin position="134"/>
        <end position="259"/>
    </location>
</feature>
<reference evidence="3" key="1">
    <citation type="submission" date="2023-07" db="EMBL/GenBank/DDBJ databases">
        <authorList>
            <consortium name="AG Swart"/>
            <person name="Singh M."/>
            <person name="Singh A."/>
            <person name="Seah K."/>
            <person name="Emmerich C."/>
        </authorList>
    </citation>
    <scope>NUCLEOTIDE SEQUENCE</scope>
    <source>
        <strain evidence="3">DP1</strain>
    </source>
</reference>
<feature type="compositionally biased region" description="Basic residues" evidence="1">
    <location>
        <begin position="156"/>
        <end position="169"/>
    </location>
</feature>
<dbReference type="Pfam" id="PF08683">
    <property type="entry name" value="CAMSAP_CKK"/>
    <property type="match status" value="1"/>
</dbReference>
<organism evidence="3 4">
    <name type="scientific">Euplotes crassus</name>
    <dbReference type="NCBI Taxonomy" id="5936"/>
    <lineage>
        <taxon>Eukaryota</taxon>
        <taxon>Sar</taxon>
        <taxon>Alveolata</taxon>
        <taxon>Ciliophora</taxon>
        <taxon>Intramacronucleata</taxon>
        <taxon>Spirotrichea</taxon>
        <taxon>Hypotrichia</taxon>
        <taxon>Euplotida</taxon>
        <taxon>Euplotidae</taxon>
        <taxon>Moneuplotes</taxon>
    </lineage>
</organism>
<dbReference type="EMBL" id="CAMPGE010025495">
    <property type="protein sequence ID" value="CAI2383246.1"/>
    <property type="molecule type" value="Genomic_DNA"/>
</dbReference>
<dbReference type="Gene3D" id="3.10.20.360">
    <property type="entry name" value="CKK domain"/>
    <property type="match status" value="1"/>
</dbReference>
<feature type="domain" description="CKK" evidence="2">
    <location>
        <begin position="359"/>
        <end position="505"/>
    </location>
</feature>
<name>A0AAD1Y182_EUPCR</name>
<feature type="compositionally biased region" description="Acidic residues" evidence="1">
    <location>
        <begin position="220"/>
        <end position="234"/>
    </location>
</feature>
<evidence type="ECO:0000259" key="2">
    <source>
        <dbReference type="PROSITE" id="PS51508"/>
    </source>
</evidence>
<evidence type="ECO:0000256" key="1">
    <source>
        <dbReference type="SAM" id="MobiDB-lite"/>
    </source>
</evidence>
<dbReference type="Proteomes" id="UP001295684">
    <property type="component" value="Unassembled WGS sequence"/>
</dbReference>
<dbReference type="InterPro" id="IPR038209">
    <property type="entry name" value="CKK_dom_sf"/>
</dbReference>
<feature type="compositionally biased region" description="Acidic residues" evidence="1">
    <location>
        <begin position="185"/>
        <end position="210"/>
    </location>
</feature>
<dbReference type="GO" id="GO:0008017">
    <property type="term" value="F:microtubule binding"/>
    <property type="evidence" value="ECO:0007669"/>
    <property type="project" value="InterPro"/>
</dbReference>
<protein>
    <recommendedName>
        <fullName evidence="2">CKK domain-containing protein</fullName>
    </recommendedName>
</protein>
<dbReference type="InterPro" id="IPR014797">
    <property type="entry name" value="CKK_CAMSAP"/>
</dbReference>
<sequence length="505" mass="57567">MHRMKTTKVHKMCLCCTLIKLQLPISHRRKSVIDIKDSLNCTSSEAEEAHYRQTFGIEDESYVKSDSKGPKSCNPFVKNYKEIAEMNDQKTNPKIVDLVNAESPKKYRVNTDNSINLTEKDDDESDHIMKPMSKTLKGEDLNMMSPHKKSPESPRKSHRSSKKSRKSSKRKEIAKGARKTSIAETSDEESEESEDEDEAEESEEESEEDSSVSQTNTTETETETETVTESEQTETSEATSVHPYEEEKNNFGKAIPFDKSIKLKDYEMKAQSDSKLKMNDPVQKKRDISKTSPKCKKQTSPKKQASPHIQKCFQRKSPQKRYQQSLKKSPAKARPPCRTKIANLYKNIEETKAEKSSPSPCRKKKIERESNKPLVVKFLQKIVENTDKNIEICPSLLEGDSLGLSMEELEMNANKYVIMCIKFTDEKVKVLGLYWHNGDGRTGKLYGESTLPAQIRATMVDKFFKIDPIRKKVKCIQGTKLFSPHVDAVCILPNLGKKVILSKHK</sequence>
<comment type="caution">
    <text evidence="3">The sequence shown here is derived from an EMBL/GenBank/DDBJ whole genome shotgun (WGS) entry which is preliminary data.</text>
</comment>
<feature type="compositionally biased region" description="Basic and acidic residues" evidence="1">
    <location>
        <begin position="271"/>
        <end position="289"/>
    </location>
</feature>
<evidence type="ECO:0000313" key="4">
    <source>
        <dbReference type="Proteomes" id="UP001295684"/>
    </source>
</evidence>
<gene>
    <name evidence="3" type="ORF">ECRASSUSDP1_LOCUS24741</name>
</gene>
<feature type="region of interest" description="Disordered" evidence="1">
    <location>
        <begin position="271"/>
        <end position="334"/>
    </location>
</feature>
<dbReference type="AlphaFoldDB" id="A0AAD1Y182"/>
<dbReference type="PROSITE" id="PS51508">
    <property type="entry name" value="CKK"/>
    <property type="match status" value="1"/>
</dbReference>